<dbReference type="EMBL" id="AMQN01013832">
    <property type="status" value="NOT_ANNOTATED_CDS"/>
    <property type="molecule type" value="Genomic_DNA"/>
</dbReference>
<dbReference type="AlphaFoldDB" id="R7TCF9"/>
<sequence>MACLRVAVIVEVRQKLKSQRTRIQEKGKESRRGNFAKDGSQIFPGSDMMKGQCCAPGVQEPRIAILGPRDAPIIERMLLCVMRIQRIISMLLPPKTVVKSLSKSSSIKNAAVEAALRTVYFLAKEEIANQKYKLVMHGLFF</sequence>
<dbReference type="HOGENOM" id="CLU_1827146_0_0_1"/>
<dbReference type="EnsemblMetazoa" id="CapteT214609">
    <property type="protein sequence ID" value="CapteP214609"/>
    <property type="gene ID" value="CapteG214609"/>
</dbReference>
<dbReference type="EMBL" id="KB310531">
    <property type="protein sequence ID" value="ELT91394.1"/>
    <property type="molecule type" value="Genomic_DNA"/>
</dbReference>
<accession>R7TCF9</accession>
<evidence type="ECO:0000313" key="2">
    <source>
        <dbReference type="EnsemblMetazoa" id="CapteP214609"/>
    </source>
</evidence>
<name>R7TCF9_CAPTE</name>
<organism evidence="1">
    <name type="scientific">Capitella teleta</name>
    <name type="common">Polychaete worm</name>
    <dbReference type="NCBI Taxonomy" id="283909"/>
    <lineage>
        <taxon>Eukaryota</taxon>
        <taxon>Metazoa</taxon>
        <taxon>Spiralia</taxon>
        <taxon>Lophotrochozoa</taxon>
        <taxon>Annelida</taxon>
        <taxon>Polychaeta</taxon>
        <taxon>Sedentaria</taxon>
        <taxon>Scolecida</taxon>
        <taxon>Capitellidae</taxon>
        <taxon>Capitella</taxon>
    </lineage>
</organism>
<evidence type="ECO:0000313" key="1">
    <source>
        <dbReference type="EMBL" id="ELT91394.1"/>
    </source>
</evidence>
<reference evidence="3" key="1">
    <citation type="submission" date="2012-12" db="EMBL/GenBank/DDBJ databases">
        <authorList>
            <person name="Hellsten U."/>
            <person name="Grimwood J."/>
            <person name="Chapman J.A."/>
            <person name="Shapiro H."/>
            <person name="Aerts A."/>
            <person name="Otillar R.P."/>
            <person name="Terry A.Y."/>
            <person name="Boore J.L."/>
            <person name="Simakov O."/>
            <person name="Marletaz F."/>
            <person name="Cho S.-J."/>
            <person name="Edsinger-Gonzales E."/>
            <person name="Havlak P."/>
            <person name="Kuo D.-H."/>
            <person name="Larsson T."/>
            <person name="Lv J."/>
            <person name="Arendt D."/>
            <person name="Savage R."/>
            <person name="Osoegawa K."/>
            <person name="de Jong P."/>
            <person name="Lindberg D.R."/>
            <person name="Seaver E.C."/>
            <person name="Weisblat D.A."/>
            <person name="Putnam N.H."/>
            <person name="Grigoriev I.V."/>
            <person name="Rokhsar D.S."/>
        </authorList>
    </citation>
    <scope>NUCLEOTIDE SEQUENCE</scope>
    <source>
        <strain evidence="3">I ESC-2004</strain>
    </source>
</reference>
<proteinExistence type="predicted"/>
<evidence type="ECO:0000313" key="3">
    <source>
        <dbReference type="Proteomes" id="UP000014760"/>
    </source>
</evidence>
<protein>
    <submittedName>
        <fullName evidence="1 2">Uncharacterized protein</fullName>
    </submittedName>
</protein>
<reference evidence="1 3" key="2">
    <citation type="journal article" date="2013" name="Nature">
        <title>Insights into bilaterian evolution from three spiralian genomes.</title>
        <authorList>
            <person name="Simakov O."/>
            <person name="Marletaz F."/>
            <person name="Cho S.J."/>
            <person name="Edsinger-Gonzales E."/>
            <person name="Havlak P."/>
            <person name="Hellsten U."/>
            <person name="Kuo D.H."/>
            <person name="Larsson T."/>
            <person name="Lv J."/>
            <person name="Arendt D."/>
            <person name="Savage R."/>
            <person name="Osoegawa K."/>
            <person name="de Jong P."/>
            <person name="Grimwood J."/>
            <person name="Chapman J.A."/>
            <person name="Shapiro H."/>
            <person name="Aerts A."/>
            <person name="Otillar R.P."/>
            <person name="Terry A.Y."/>
            <person name="Boore J.L."/>
            <person name="Grigoriev I.V."/>
            <person name="Lindberg D.R."/>
            <person name="Seaver E.C."/>
            <person name="Weisblat D.A."/>
            <person name="Putnam N.H."/>
            <person name="Rokhsar D.S."/>
        </authorList>
    </citation>
    <scope>NUCLEOTIDE SEQUENCE</scope>
    <source>
        <strain evidence="1 3">I ESC-2004</strain>
    </source>
</reference>
<dbReference type="Proteomes" id="UP000014760">
    <property type="component" value="Unassembled WGS sequence"/>
</dbReference>
<gene>
    <name evidence="1" type="ORF">CAPTEDRAFT_214609</name>
</gene>
<keyword evidence="3" id="KW-1185">Reference proteome</keyword>
<reference evidence="2" key="3">
    <citation type="submission" date="2015-06" db="UniProtKB">
        <authorList>
            <consortium name="EnsemblMetazoa"/>
        </authorList>
    </citation>
    <scope>IDENTIFICATION</scope>
</reference>